<evidence type="ECO:0000256" key="8">
    <source>
        <dbReference type="ARBA" id="ARBA00022692"/>
    </source>
</evidence>
<dbReference type="AlphaFoldDB" id="A0A1S8YL37"/>
<accession>A0A1S8YL37</accession>
<evidence type="ECO:0000256" key="7">
    <source>
        <dbReference type="ARBA" id="ARBA00022679"/>
    </source>
</evidence>
<evidence type="ECO:0000256" key="2">
    <source>
        <dbReference type="ARBA" id="ARBA00004429"/>
    </source>
</evidence>
<dbReference type="OrthoDB" id="9804645at2"/>
<dbReference type="EC" id="2.7.13.3" evidence="3"/>
<evidence type="ECO:0000256" key="14">
    <source>
        <dbReference type="ARBA" id="ARBA00023136"/>
    </source>
</evidence>
<evidence type="ECO:0000256" key="3">
    <source>
        <dbReference type="ARBA" id="ARBA00012438"/>
    </source>
</evidence>
<keyword evidence="5" id="KW-0997">Cell inner membrane</keyword>
<evidence type="ECO:0000256" key="5">
    <source>
        <dbReference type="ARBA" id="ARBA00022519"/>
    </source>
</evidence>
<dbReference type="CDD" id="cd06225">
    <property type="entry name" value="HAMP"/>
    <property type="match status" value="1"/>
</dbReference>
<evidence type="ECO:0000256" key="1">
    <source>
        <dbReference type="ARBA" id="ARBA00000085"/>
    </source>
</evidence>
<dbReference type="GO" id="GO:0000155">
    <property type="term" value="F:phosphorelay sensor kinase activity"/>
    <property type="evidence" value="ECO:0007669"/>
    <property type="project" value="InterPro"/>
</dbReference>
<dbReference type="Proteomes" id="UP000190667">
    <property type="component" value="Unassembled WGS sequence"/>
</dbReference>
<dbReference type="RefSeq" id="WP_078002931.1">
    <property type="nucleotide sequence ID" value="NZ_MRUL01000007.1"/>
</dbReference>
<reference evidence="19 20" key="1">
    <citation type="submission" date="2016-12" db="EMBL/GenBank/DDBJ databases">
        <title>Izhakiella australiana sp. nov. of genus Izhakiella isolated from Australian desert.</title>
        <authorList>
            <person name="Ji M."/>
        </authorList>
    </citation>
    <scope>NUCLEOTIDE SEQUENCE [LARGE SCALE GENOMIC DNA]</scope>
    <source>
        <strain evidence="19 20">D4N98</strain>
    </source>
</reference>
<evidence type="ECO:0000256" key="4">
    <source>
        <dbReference type="ARBA" id="ARBA00022475"/>
    </source>
</evidence>
<evidence type="ECO:0000259" key="18">
    <source>
        <dbReference type="PROSITE" id="PS50885"/>
    </source>
</evidence>
<name>A0A1S8YL37_9GAMM</name>
<keyword evidence="14 16" id="KW-0472">Membrane</keyword>
<comment type="catalytic activity">
    <reaction evidence="1">
        <text>ATP + protein L-histidine = ADP + protein N-phospho-L-histidine.</text>
        <dbReference type="EC" id="2.7.13.3"/>
    </reaction>
</comment>
<evidence type="ECO:0000256" key="12">
    <source>
        <dbReference type="ARBA" id="ARBA00022989"/>
    </source>
</evidence>
<dbReference type="SUPFAM" id="SSF55874">
    <property type="entry name" value="ATPase domain of HSP90 chaperone/DNA topoisomerase II/histidine kinase"/>
    <property type="match status" value="1"/>
</dbReference>
<feature type="domain" description="Histidine kinase" evidence="17">
    <location>
        <begin position="238"/>
        <end position="435"/>
    </location>
</feature>
<dbReference type="InterPro" id="IPR003661">
    <property type="entry name" value="HisK_dim/P_dom"/>
</dbReference>
<keyword evidence="4" id="KW-1003">Cell membrane</keyword>
<keyword evidence="20" id="KW-1185">Reference proteome</keyword>
<dbReference type="Gene3D" id="1.10.287.130">
    <property type="match status" value="1"/>
</dbReference>
<dbReference type="Pfam" id="PF00512">
    <property type="entry name" value="HisKA"/>
    <property type="match status" value="1"/>
</dbReference>
<dbReference type="PRINTS" id="PR00344">
    <property type="entry name" value="BCTRLSENSOR"/>
</dbReference>
<dbReference type="Pfam" id="PF00672">
    <property type="entry name" value="HAMP"/>
    <property type="match status" value="1"/>
</dbReference>
<evidence type="ECO:0000256" key="6">
    <source>
        <dbReference type="ARBA" id="ARBA00022553"/>
    </source>
</evidence>
<evidence type="ECO:0000313" key="19">
    <source>
        <dbReference type="EMBL" id="OON39744.1"/>
    </source>
</evidence>
<dbReference type="Gene3D" id="3.30.450.300">
    <property type="entry name" value="Sensor histidine kinase RisS, periplasmic domain"/>
    <property type="match status" value="1"/>
</dbReference>
<dbReference type="Gene3D" id="6.10.340.10">
    <property type="match status" value="1"/>
</dbReference>
<dbReference type="InterPro" id="IPR038421">
    <property type="entry name" value="RisS_PPD_sf"/>
</dbReference>
<keyword evidence="8 16" id="KW-0812">Transmembrane</keyword>
<keyword evidence="12 16" id="KW-1133">Transmembrane helix</keyword>
<comment type="caution">
    <text evidence="19">The sequence shown here is derived from an EMBL/GenBank/DDBJ whole genome shotgun (WGS) entry which is preliminary data.</text>
</comment>
<evidence type="ECO:0000256" key="9">
    <source>
        <dbReference type="ARBA" id="ARBA00022741"/>
    </source>
</evidence>
<dbReference type="GO" id="GO:0005886">
    <property type="term" value="C:plasma membrane"/>
    <property type="evidence" value="ECO:0007669"/>
    <property type="project" value="UniProtKB-SubCell"/>
</dbReference>
<feature type="domain" description="HAMP" evidence="18">
    <location>
        <begin position="178"/>
        <end position="230"/>
    </location>
</feature>
<comment type="subcellular location">
    <subcellularLocation>
        <location evidence="2">Cell inner membrane</location>
        <topology evidence="2">Multi-pass membrane protein</topology>
    </subcellularLocation>
</comment>
<dbReference type="Pfam" id="PF02518">
    <property type="entry name" value="HATPase_c"/>
    <property type="match status" value="1"/>
</dbReference>
<dbReference type="PROSITE" id="PS50885">
    <property type="entry name" value="HAMP"/>
    <property type="match status" value="1"/>
</dbReference>
<dbReference type="SMART" id="SM00388">
    <property type="entry name" value="HisKA"/>
    <property type="match status" value="1"/>
</dbReference>
<proteinExistence type="predicted"/>
<evidence type="ECO:0000259" key="17">
    <source>
        <dbReference type="PROSITE" id="PS50109"/>
    </source>
</evidence>
<dbReference type="PANTHER" id="PTHR44936:SF5">
    <property type="entry name" value="SENSOR HISTIDINE KINASE ENVZ"/>
    <property type="match status" value="1"/>
</dbReference>
<sequence>MRPGVWPRSLRSRYSLLLVLLVLVTQFLSIMVFLLFVQRPRMNDAAEMVAAQVGMLDRMLRSMPPQESQRYIVQLNAQRTPPVELEVPRFNRLMGFFSAYDLYLFLNRLTAALPQDALVRWQSAPQRRLWFRIHISGDPYWITLPNVESKNTSGWWSALLLSAALSAVALWLAWKTHRRLARPLTRLIKAARELGRGVRPTPLALEGPPEIVQASMTFNHMVEGLADLEEKRALMLAGISHDIRTPLTKLRLAIALHEGKGSEQQNYRRYFDDIDGILQQFIDFSRGEGGEPMVAGDINALLTALVQDFAGLGVPFALDLKPIPAFPWRQTSMLRLIMNLLQNAARYGEGEREVASGHHQGYAWIAIRDRGPGIATEELALISQPFHRGVGVQHSGAGLGLAICERIVTQHQGTMTLVNRAQGGLEVLFTLKMRHGSATDG</sequence>
<protein>
    <recommendedName>
        <fullName evidence="15">Sensor histidine kinase EnvZ</fullName>
        <ecNumber evidence="3">2.7.13.3</ecNumber>
    </recommendedName>
</protein>
<dbReference type="InterPro" id="IPR004358">
    <property type="entry name" value="Sig_transdc_His_kin-like_C"/>
</dbReference>
<keyword evidence="6" id="KW-0597">Phosphoprotein</keyword>
<dbReference type="PROSITE" id="PS50109">
    <property type="entry name" value="HIS_KIN"/>
    <property type="match status" value="1"/>
</dbReference>
<keyword evidence="13" id="KW-0902">Two-component regulatory system</keyword>
<evidence type="ECO:0000256" key="10">
    <source>
        <dbReference type="ARBA" id="ARBA00022777"/>
    </source>
</evidence>
<feature type="transmembrane region" description="Helical" evidence="16">
    <location>
        <begin position="154"/>
        <end position="174"/>
    </location>
</feature>
<keyword evidence="9" id="KW-0547">Nucleotide-binding</keyword>
<dbReference type="InterPro" id="IPR036890">
    <property type="entry name" value="HATPase_C_sf"/>
</dbReference>
<dbReference type="CDD" id="cd00082">
    <property type="entry name" value="HisKA"/>
    <property type="match status" value="1"/>
</dbReference>
<dbReference type="GO" id="GO:0005524">
    <property type="term" value="F:ATP binding"/>
    <property type="evidence" value="ECO:0007669"/>
    <property type="project" value="UniProtKB-KW"/>
</dbReference>
<dbReference type="Gene3D" id="3.30.565.10">
    <property type="entry name" value="Histidine kinase-like ATPase, C-terminal domain"/>
    <property type="match status" value="1"/>
</dbReference>
<evidence type="ECO:0000256" key="15">
    <source>
        <dbReference type="ARBA" id="ARBA00041011"/>
    </source>
</evidence>
<dbReference type="SMART" id="SM00387">
    <property type="entry name" value="HATPase_c"/>
    <property type="match status" value="1"/>
</dbReference>
<dbReference type="SUPFAM" id="SSF47384">
    <property type="entry name" value="Homodimeric domain of signal transducing histidine kinase"/>
    <property type="match status" value="1"/>
</dbReference>
<feature type="transmembrane region" description="Helical" evidence="16">
    <location>
        <begin position="16"/>
        <end position="37"/>
    </location>
</feature>
<dbReference type="InterPro" id="IPR003660">
    <property type="entry name" value="HAMP_dom"/>
</dbReference>
<keyword evidence="11" id="KW-0067">ATP-binding</keyword>
<evidence type="ECO:0000256" key="13">
    <source>
        <dbReference type="ARBA" id="ARBA00023012"/>
    </source>
</evidence>
<keyword evidence="10" id="KW-0418">Kinase</keyword>
<keyword evidence="7" id="KW-0808">Transferase</keyword>
<dbReference type="InterPro" id="IPR036097">
    <property type="entry name" value="HisK_dim/P_sf"/>
</dbReference>
<organism evidence="19 20">
    <name type="scientific">Izhakiella australiensis</name>
    <dbReference type="NCBI Taxonomy" id="1926881"/>
    <lineage>
        <taxon>Bacteria</taxon>
        <taxon>Pseudomonadati</taxon>
        <taxon>Pseudomonadota</taxon>
        <taxon>Gammaproteobacteria</taxon>
        <taxon>Enterobacterales</taxon>
        <taxon>Erwiniaceae</taxon>
        <taxon>Izhakiella</taxon>
    </lineage>
</organism>
<dbReference type="PANTHER" id="PTHR44936">
    <property type="entry name" value="SENSOR PROTEIN CREC"/>
    <property type="match status" value="1"/>
</dbReference>
<dbReference type="EMBL" id="MRUL01000007">
    <property type="protein sequence ID" value="OON39744.1"/>
    <property type="molecule type" value="Genomic_DNA"/>
</dbReference>
<dbReference type="SMART" id="SM00304">
    <property type="entry name" value="HAMP"/>
    <property type="match status" value="1"/>
</dbReference>
<dbReference type="InterPro" id="IPR005467">
    <property type="entry name" value="His_kinase_dom"/>
</dbReference>
<dbReference type="STRING" id="1926881.BTJ39_11940"/>
<gene>
    <name evidence="19" type="ORF">BTJ39_11940</name>
</gene>
<dbReference type="InterPro" id="IPR003594">
    <property type="entry name" value="HATPase_dom"/>
</dbReference>
<dbReference type="InterPro" id="IPR050980">
    <property type="entry name" value="2C_sensor_his_kinase"/>
</dbReference>
<evidence type="ECO:0000256" key="16">
    <source>
        <dbReference type="SAM" id="Phobius"/>
    </source>
</evidence>
<evidence type="ECO:0000313" key="20">
    <source>
        <dbReference type="Proteomes" id="UP000190667"/>
    </source>
</evidence>
<evidence type="ECO:0000256" key="11">
    <source>
        <dbReference type="ARBA" id="ARBA00022840"/>
    </source>
</evidence>